<keyword evidence="2" id="KW-0479">Metal-binding</keyword>
<feature type="active site" evidence="1">
    <location>
        <position position="94"/>
    </location>
</feature>
<dbReference type="GO" id="GO:0004046">
    <property type="term" value="F:aminoacylase activity"/>
    <property type="evidence" value="ECO:0007669"/>
    <property type="project" value="TreeGrafter"/>
</dbReference>
<comment type="cofactor">
    <cofactor evidence="2">
        <name>Zn(2+)</name>
        <dbReference type="ChEBI" id="CHEBI:29105"/>
    </cofactor>
    <text evidence="2">Binds 2 Zn(2+) ions per subunit.</text>
</comment>
<dbReference type="EMBL" id="AK401756">
    <property type="protein sequence ID" value="BAM18378.1"/>
    <property type="molecule type" value="mRNA"/>
</dbReference>
<dbReference type="Gene3D" id="1.10.150.900">
    <property type="match status" value="1"/>
</dbReference>
<dbReference type="Pfam" id="PF01546">
    <property type="entry name" value="Peptidase_M20"/>
    <property type="match status" value="1"/>
</dbReference>
<keyword evidence="2" id="KW-0862">Zinc</keyword>
<feature type="binding site" evidence="2">
    <location>
        <position position="389"/>
    </location>
    <ligand>
        <name>Zn(2+)</name>
        <dbReference type="ChEBI" id="CHEBI:29105"/>
        <label>2</label>
    </ligand>
</feature>
<dbReference type="Gene3D" id="3.40.630.10">
    <property type="entry name" value="Zn peptidases"/>
    <property type="match status" value="1"/>
</dbReference>
<accession>I4DKD8</accession>
<feature type="signal peptide" evidence="3">
    <location>
        <begin position="1"/>
        <end position="18"/>
    </location>
</feature>
<dbReference type="SUPFAM" id="SSF53187">
    <property type="entry name" value="Zn-dependent exopeptidases"/>
    <property type="match status" value="1"/>
</dbReference>
<dbReference type="PIRSF" id="PIRSF036696">
    <property type="entry name" value="ACY-1"/>
    <property type="match status" value="1"/>
</dbReference>
<feature type="chain" id="PRO_5003688385" evidence="3">
    <location>
        <begin position="19"/>
        <end position="433"/>
    </location>
</feature>
<dbReference type="AlphaFoldDB" id="I4DKD8"/>
<dbReference type="InterPro" id="IPR052083">
    <property type="entry name" value="Aminoacylase-1_M20A"/>
</dbReference>
<evidence type="ECO:0000256" key="1">
    <source>
        <dbReference type="PIRSR" id="PIRSR036696-1"/>
    </source>
</evidence>
<keyword evidence="3" id="KW-0732">Signal</keyword>
<dbReference type="InterPro" id="IPR036264">
    <property type="entry name" value="Bact_exopeptidase_dim_dom"/>
</dbReference>
<evidence type="ECO:0000259" key="4">
    <source>
        <dbReference type="Pfam" id="PF07687"/>
    </source>
</evidence>
<protein>
    <submittedName>
        <fullName evidence="5">Aminoacylase</fullName>
    </submittedName>
</protein>
<dbReference type="InterPro" id="IPR002933">
    <property type="entry name" value="Peptidase_M20"/>
</dbReference>
<feature type="binding site" evidence="2">
    <location>
        <position position="126"/>
    </location>
    <ligand>
        <name>Zn(2+)</name>
        <dbReference type="ChEBI" id="CHEBI:29105"/>
        <label>1</label>
    </ligand>
</feature>
<dbReference type="Pfam" id="PF07687">
    <property type="entry name" value="M20_dimer"/>
    <property type="match status" value="1"/>
</dbReference>
<dbReference type="SUPFAM" id="SSF55031">
    <property type="entry name" value="Bacterial exopeptidase dimerisation domain"/>
    <property type="match status" value="1"/>
</dbReference>
<proteinExistence type="evidence at transcript level"/>
<organism evidence="5">
    <name type="scientific">Papilio xuthus</name>
    <name type="common">Asian swallowtail butterfly</name>
    <dbReference type="NCBI Taxonomy" id="66420"/>
    <lineage>
        <taxon>Eukaryota</taxon>
        <taxon>Metazoa</taxon>
        <taxon>Ecdysozoa</taxon>
        <taxon>Arthropoda</taxon>
        <taxon>Hexapoda</taxon>
        <taxon>Insecta</taxon>
        <taxon>Pterygota</taxon>
        <taxon>Neoptera</taxon>
        <taxon>Endopterygota</taxon>
        <taxon>Lepidoptera</taxon>
        <taxon>Glossata</taxon>
        <taxon>Ditrysia</taxon>
        <taxon>Papilionoidea</taxon>
        <taxon>Papilionidae</taxon>
        <taxon>Papilioninae</taxon>
        <taxon>Papilio</taxon>
    </lineage>
</organism>
<evidence type="ECO:0000256" key="2">
    <source>
        <dbReference type="PIRSR" id="PIRSR036696-2"/>
    </source>
</evidence>
<dbReference type="GO" id="GO:0046872">
    <property type="term" value="F:metal ion binding"/>
    <property type="evidence" value="ECO:0007669"/>
    <property type="project" value="UniProtKB-KW"/>
</dbReference>
<sequence>MKSLLLFVSLLIMQQTNANKCIHPAVRLLQRYVKINTTVGNDQSEAIKFWRDLAKKAKATFNTYDYIEGYPIVVLKWKGTNSSLSSIVLLSHIDVVPVANEEEWKYPPFSGKITKDGFLYGRGSQDCKSSSIQYYEAIQRLYKEKNKLQRDINLILFTDHEIGVTVEKLQPLIESKDFENMPIGGGIDEGVSYESDKVLLFYQDKALLVLDVDCYGIETHGSLMPDSNITAIGKCAKVIESLQEYRDEQIDYMKKLQVSNTGDFTSINLNRLQGALTDSVLPGRITLRYYINPSTRSTVSEVFDELKERIQKLGSDIKLTIVRSAEKSPVVKTDDTNPYWTAISDAAKCTNITFNPSVIFDQTNAGVMRKFGIPVLGFSPLQKTEFLVHGINENINITIFLNGINLYQKSIQNLANLSEKEVAKDTKFLYDWL</sequence>
<dbReference type="InterPro" id="IPR011650">
    <property type="entry name" value="Peptidase_M20_dimer"/>
</dbReference>
<evidence type="ECO:0000256" key="3">
    <source>
        <dbReference type="SAM" id="SignalP"/>
    </source>
</evidence>
<reference evidence="5" key="1">
    <citation type="journal article" date="2012" name="BMC Biol.">
        <title>Comprehensive microarray-based analysis for stage-specific larval camouflage pattern-associated genes in the swallowtail butterfly, Papilio xuthus.</title>
        <authorList>
            <person name="Futahashi R."/>
            <person name="Shirataki H."/>
            <person name="Narita T."/>
            <person name="Mita K."/>
            <person name="Fujiwara H."/>
        </authorList>
    </citation>
    <scope>NUCLEOTIDE SEQUENCE</scope>
    <source>
        <tissue evidence="5">Epidermis</tissue>
    </source>
</reference>
<feature type="binding site" evidence="2">
    <location>
        <position position="189"/>
    </location>
    <ligand>
        <name>Zn(2+)</name>
        <dbReference type="ChEBI" id="CHEBI:29105"/>
        <label>1</label>
    </ligand>
</feature>
<feature type="domain" description="Peptidase M20 dimerisation" evidence="4">
    <location>
        <begin position="210"/>
        <end position="314"/>
    </location>
</feature>
<feature type="binding site" evidence="2">
    <location>
        <position position="92"/>
    </location>
    <ligand>
        <name>Zn(2+)</name>
        <dbReference type="ChEBI" id="CHEBI:29105"/>
        <label>1</label>
    </ligand>
</feature>
<dbReference type="PANTHER" id="PTHR45892">
    <property type="entry name" value="AMINOACYLASE-1"/>
    <property type="match status" value="1"/>
</dbReference>
<name>I4DKD8_PAPXU</name>
<feature type="binding site" evidence="2">
    <location>
        <position position="126"/>
    </location>
    <ligand>
        <name>Zn(2+)</name>
        <dbReference type="ChEBI" id="CHEBI:29105"/>
        <label>2</label>
    </ligand>
</feature>
<dbReference type="Gene3D" id="3.30.70.360">
    <property type="match status" value="1"/>
</dbReference>
<evidence type="ECO:0000313" key="5">
    <source>
        <dbReference type="EMBL" id="BAM18378.1"/>
    </source>
</evidence>
<dbReference type="PANTHER" id="PTHR45892:SF1">
    <property type="entry name" value="AMINOACYLASE-1"/>
    <property type="match status" value="1"/>
</dbReference>
<feature type="binding site" evidence="2">
    <location>
        <position position="161"/>
    </location>
    <ligand>
        <name>Zn(2+)</name>
        <dbReference type="ChEBI" id="CHEBI:29105"/>
        <label>2</label>
    </ligand>
</feature>